<name>A0A1K2I454_9HYPH</name>
<dbReference type="AlphaFoldDB" id="A0A1K2I454"/>
<protein>
    <submittedName>
        <fullName evidence="2">Uncharacterized protein</fullName>
    </submittedName>
</protein>
<accession>A0A1K2I454</accession>
<keyword evidence="3" id="KW-1185">Reference proteome</keyword>
<sequence>MQPSPRHAHPVSFHLSLGGEVGAQRRARGPLLSYQQEGPLTPSLSPEGRGGAGAATISLKGQTQ</sequence>
<feature type="compositionally biased region" description="Polar residues" evidence="1">
    <location>
        <begin position="33"/>
        <end position="44"/>
    </location>
</feature>
<evidence type="ECO:0000313" key="3">
    <source>
        <dbReference type="Proteomes" id="UP000183447"/>
    </source>
</evidence>
<feature type="region of interest" description="Disordered" evidence="1">
    <location>
        <begin position="1"/>
        <end position="64"/>
    </location>
</feature>
<reference evidence="2 3" key="1">
    <citation type="submission" date="2016-11" db="EMBL/GenBank/DDBJ databases">
        <authorList>
            <person name="Jaros S."/>
            <person name="Januszkiewicz K."/>
            <person name="Wedrychowicz H."/>
        </authorList>
    </citation>
    <scope>NUCLEOTIDE SEQUENCE [LARGE SCALE GENOMIC DNA]</scope>
    <source>
        <strain evidence="2 3">ATCC 23634</strain>
    </source>
</reference>
<evidence type="ECO:0000256" key="1">
    <source>
        <dbReference type="SAM" id="MobiDB-lite"/>
    </source>
</evidence>
<dbReference type="EMBL" id="FPKU01000003">
    <property type="protein sequence ID" value="SFZ86516.1"/>
    <property type="molecule type" value="Genomic_DNA"/>
</dbReference>
<gene>
    <name evidence="2" type="ORF">SAMN02983003_3698</name>
</gene>
<dbReference type="Proteomes" id="UP000183447">
    <property type="component" value="Unassembled WGS sequence"/>
</dbReference>
<dbReference type="STRING" id="665118.SAMN02983003_3698"/>
<proteinExistence type="predicted"/>
<organism evidence="2 3">
    <name type="scientific">Devosia enhydra</name>
    <dbReference type="NCBI Taxonomy" id="665118"/>
    <lineage>
        <taxon>Bacteria</taxon>
        <taxon>Pseudomonadati</taxon>
        <taxon>Pseudomonadota</taxon>
        <taxon>Alphaproteobacteria</taxon>
        <taxon>Hyphomicrobiales</taxon>
        <taxon>Devosiaceae</taxon>
        <taxon>Devosia</taxon>
    </lineage>
</organism>
<evidence type="ECO:0000313" key="2">
    <source>
        <dbReference type="EMBL" id="SFZ86516.1"/>
    </source>
</evidence>